<keyword evidence="4 5" id="KW-0472">Membrane</keyword>
<proteinExistence type="predicted"/>
<evidence type="ECO:0000256" key="3">
    <source>
        <dbReference type="ARBA" id="ARBA00022989"/>
    </source>
</evidence>
<dbReference type="GO" id="GO:0016874">
    <property type="term" value="F:ligase activity"/>
    <property type="evidence" value="ECO:0007669"/>
    <property type="project" value="UniProtKB-KW"/>
</dbReference>
<feature type="transmembrane region" description="Helical" evidence="5">
    <location>
        <begin position="246"/>
        <end position="264"/>
    </location>
</feature>
<evidence type="ECO:0000313" key="8">
    <source>
        <dbReference type="Proteomes" id="UP000548326"/>
    </source>
</evidence>
<keyword evidence="2 5" id="KW-0812">Transmembrane</keyword>
<dbReference type="PANTHER" id="PTHR37422:SF13">
    <property type="entry name" value="LIPOPOLYSACCHARIDE BIOSYNTHESIS PROTEIN PA4999-RELATED"/>
    <property type="match status" value="1"/>
</dbReference>
<feature type="transmembrane region" description="Helical" evidence="5">
    <location>
        <begin position="24"/>
        <end position="43"/>
    </location>
</feature>
<feature type="transmembrane region" description="Helical" evidence="5">
    <location>
        <begin position="312"/>
        <end position="329"/>
    </location>
</feature>
<evidence type="ECO:0000256" key="4">
    <source>
        <dbReference type="ARBA" id="ARBA00023136"/>
    </source>
</evidence>
<feature type="transmembrane region" description="Helical" evidence="5">
    <location>
        <begin position="364"/>
        <end position="382"/>
    </location>
</feature>
<dbReference type="Pfam" id="PF04932">
    <property type="entry name" value="Wzy_C"/>
    <property type="match status" value="1"/>
</dbReference>
<dbReference type="Proteomes" id="UP000548326">
    <property type="component" value="Unassembled WGS sequence"/>
</dbReference>
<comment type="subcellular location">
    <subcellularLocation>
        <location evidence="1">Membrane</location>
        <topology evidence="1">Multi-pass membrane protein</topology>
    </subcellularLocation>
</comment>
<evidence type="ECO:0000313" key="7">
    <source>
        <dbReference type="EMBL" id="MBB6127536.1"/>
    </source>
</evidence>
<comment type="caution">
    <text evidence="7">The sequence shown here is derived from an EMBL/GenBank/DDBJ whole genome shotgun (WGS) entry which is preliminary data.</text>
</comment>
<dbReference type="GO" id="GO:0016020">
    <property type="term" value="C:membrane"/>
    <property type="evidence" value="ECO:0007669"/>
    <property type="project" value="UniProtKB-SubCell"/>
</dbReference>
<keyword evidence="7" id="KW-0436">Ligase</keyword>
<dbReference type="InterPro" id="IPR051533">
    <property type="entry name" value="WaaL-like"/>
</dbReference>
<dbReference type="RefSeq" id="WP_183586819.1">
    <property type="nucleotide sequence ID" value="NZ_JACHCA010000004.1"/>
</dbReference>
<evidence type="ECO:0000256" key="5">
    <source>
        <dbReference type="SAM" id="Phobius"/>
    </source>
</evidence>
<feature type="transmembrane region" description="Helical" evidence="5">
    <location>
        <begin position="437"/>
        <end position="456"/>
    </location>
</feature>
<feature type="transmembrane region" description="Helical" evidence="5">
    <location>
        <begin position="74"/>
        <end position="90"/>
    </location>
</feature>
<sequence>MLNNVNNSTETKPSLWKSMLIQKLSNKVVILLLLLASLFFSYIVFKFGIIGGGIVLTLLVGIPILYGIVAYPKFGITILIIASFFINYVSEMVPEIAPIGTLLDAITYLLILGFFIKQKGEHDWSRFKNPISYIILIWLAYNFLEVVNPWAASRLAWVYTVRTVGFIMMMYFIFVYHIRSVDFIKFLLKLWLAFSCIAAISAFQQENIGFFWFEKDYLYADPLRVSLLFINGHMRKFGIFPDPVTFSYNMVVAALLCIALIMGNHSLRKKLALGFMAAFFLFVMLYSGTRAAYVLVPASLLMLAVLNFNKKVMLFAVTAGLMLGFLIVMPTSNPLIKRFQTAFNPSDDPSYNVRAENQKRIKPYILSHPIGGGLGSVGVWGRRFSPNSELSKFPPDSGYVRVAVEMGWIGLILFCTLIYIALYNGINYYYRIKNPELKNYCMAMILIIFAFNIGNFPQQALVQYPSNVLFYLAIAIIVACMRLETEEQAKITAQPPLNEHKLQKWS</sequence>
<accession>A0A841JD73</accession>
<evidence type="ECO:0000259" key="6">
    <source>
        <dbReference type="Pfam" id="PF04932"/>
    </source>
</evidence>
<feature type="transmembrane region" description="Helical" evidence="5">
    <location>
        <begin position="271"/>
        <end position="292"/>
    </location>
</feature>
<reference evidence="7 8" key="1">
    <citation type="submission" date="2020-08" db="EMBL/GenBank/DDBJ databases">
        <title>Genomic Encyclopedia of Type Strains, Phase IV (KMG-V): Genome sequencing to study the core and pangenomes of soil and plant-associated prokaryotes.</title>
        <authorList>
            <person name="Whitman W."/>
        </authorList>
    </citation>
    <scope>NUCLEOTIDE SEQUENCE [LARGE SCALE GENOMIC DNA]</scope>
    <source>
        <strain evidence="7 8">MP601</strain>
    </source>
</reference>
<dbReference type="PANTHER" id="PTHR37422">
    <property type="entry name" value="TEICHURONIC ACID BIOSYNTHESIS PROTEIN TUAE"/>
    <property type="match status" value="1"/>
</dbReference>
<feature type="transmembrane region" description="Helical" evidence="5">
    <location>
        <begin position="127"/>
        <end position="144"/>
    </location>
</feature>
<dbReference type="EMBL" id="JACHCA010000004">
    <property type="protein sequence ID" value="MBB6127536.1"/>
    <property type="molecule type" value="Genomic_DNA"/>
</dbReference>
<protein>
    <submittedName>
        <fullName evidence="7">O-antigen ligase</fullName>
    </submittedName>
</protein>
<feature type="transmembrane region" description="Helical" evidence="5">
    <location>
        <begin position="186"/>
        <end position="203"/>
    </location>
</feature>
<feature type="transmembrane region" description="Helical" evidence="5">
    <location>
        <begin position="468"/>
        <end position="485"/>
    </location>
</feature>
<feature type="transmembrane region" description="Helical" evidence="5">
    <location>
        <begin position="96"/>
        <end position="115"/>
    </location>
</feature>
<dbReference type="AlphaFoldDB" id="A0A841JD73"/>
<gene>
    <name evidence="7" type="ORF">HDF22_001644</name>
</gene>
<feature type="domain" description="O-antigen ligase-related" evidence="6">
    <location>
        <begin position="276"/>
        <end position="415"/>
    </location>
</feature>
<keyword evidence="3 5" id="KW-1133">Transmembrane helix</keyword>
<evidence type="ECO:0000256" key="2">
    <source>
        <dbReference type="ARBA" id="ARBA00022692"/>
    </source>
</evidence>
<dbReference type="InterPro" id="IPR007016">
    <property type="entry name" value="O-antigen_ligase-rel_domated"/>
</dbReference>
<organism evidence="7 8">
    <name type="scientific">Mucilaginibacter lappiensis</name>
    <dbReference type="NCBI Taxonomy" id="354630"/>
    <lineage>
        <taxon>Bacteria</taxon>
        <taxon>Pseudomonadati</taxon>
        <taxon>Bacteroidota</taxon>
        <taxon>Sphingobacteriia</taxon>
        <taxon>Sphingobacteriales</taxon>
        <taxon>Sphingobacteriaceae</taxon>
        <taxon>Mucilaginibacter</taxon>
    </lineage>
</organism>
<feature type="transmembrane region" description="Helical" evidence="5">
    <location>
        <begin position="156"/>
        <end position="174"/>
    </location>
</feature>
<feature type="transmembrane region" description="Helical" evidence="5">
    <location>
        <begin position="402"/>
        <end position="425"/>
    </location>
</feature>
<name>A0A841JD73_9SPHI</name>
<evidence type="ECO:0000256" key="1">
    <source>
        <dbReference type="ARBA" id="ARBA00004141"/>
    </source>
</evidence>